<sequence length="393" mass="45328">MIDRSLFENTGTAFTLKSDSELERAYFLFKMISSEPLVRIGTVATNFALKAHLPVEKLIRATVFDHFCGGVSEEDCLPVIDRLYTEGVSSVLDYSVEGKAEENQFDNALEKILKIINFCDEREAMPIVVFKPTGFGRFFLYQKKTEGVAFTAEEQAEWERIVDRFDQVCKLAKAKDVEVLIDGEESWMQDAADDLVEEMMRRYNKDVTIVYNTLQLYRWDRFDYLKGLHERAKKEGFKIGMKVVRGAYMEKERERALEKGYDSPICENKKVTDDNFNGTLNYIFNHLNDISVFIGTHNEASCYLAMELMESLKISKQDNNVWFGQLYGMSDHISFNLAAQGYNVAKYIPFGPVKDVMPYLIRRAEENTSVSGQTSRELNLLKTEKRRRKATQN</sequence>
<evidence type="ECO:0000313" key="3">
    <source>
        <dbReference type="EMBL" id="MFD1014853.1"/>
    </source>
</evidence>
<comment type="caution">
    <text evidence="3">The sequence shown here is derived from an EMBL/GenBank/DDBJ whole genome shotgun (WGS) entry which is preliminary data.</text>
</comment>
<dbReference type="SUPFAM" id="SSF51730">
    <property type="entry name" value="FAD-linked oxidoreductase"/>
    <property type="match status" value="1"/>
</dbReference>
<feature type="domain" description="Proline dehydrogenase" evidence="2">
    <location>
        <begin position="78"/>
        <end position="376"/>
    </location>
</feature>
<keyword evidence="4" id="KW-1185">Reference proteome</keyword>
<accession>A0ABW3KPT1</accession>
<protein>
    <submittedName>
        <fullName evidence="3">Proline dehydrogenase family protein</fullName>
    </submittedName>
</protein>
<gene>
    <name evidence="3" type="ORF">ACFQ13_02865</name>
</gene>
<dbReference type="InterPro" id="IPR015659">
    <property type="entry name" value="Proline_oxidase"/>
</dbReference>
<dbReference type="EMBL" id="JBHTKM010000010">
    <property type="protein sequence ID" value="MFD1014853.1"/>
    <property type="molecule type" value="Genomic_DNA"/>
</dbReference>
<dbReference type="RefSeq" id="WP_386113794.1">
    <property type="nucleotide sequence ID" value="NZ_JBHTKM010000010.1"/>
</dbReference>
<dbReference type="InterPro" id="IPR029041">
    <property type="entry name" value="FAD-linked_oxidoreductase-like"/>
</dbReference>
<dbReference type="InterPro" id="IPR002872">
    <property type="entry name" value="Proline_DH_dom"/>
</dbReference>
<dbReference type="Gene3D" id="3.20.20.220">
    <property type="match status" value="1"/>
</dbReference>
<dbReference type="PANTHER" id="PTHR13914">
    <property type="entry name" value="PROLINE OXIDASE"/>
    <property type="match status" value="1"/>
</dbReference>
<dbReference type="Pfam" id="PF01619">
    <property type="entry name" value="Pro_dh"/>
    <property type="match status" value="1"/>
</dbReference>
<dbReference type="Proteomes" id="UP001597086">
    <property type="component" value="Unassembled WGS sequence"/>
</dbReference>
<evidence type="ECO:0000256" key="1">
    <source>
        <dbReference type="ARBA" id="ARBA00023002"/>
    </source>
</evidence>
<name>A0ABW3KPT1_9FLAO</name>
<evidence type="ECO:0000313" key="4">
    <source>
        <dbReference type="Proteomes" id="UP001597086"/>
    </source>
</evidence>
<reference evidence="4" key="1">
    <citation type="journal article" date="2019" name="Int. J. Syst. Evol. Microbiol.">
        <title>The Global Catalogue of Microorganisms (GCM) 10K type strain sequencing project: providing services to taxonomists for standard genome sequencing and annotation.</title>
        <authorList>
            <consortium name="The Broad Institute Genomics Platform"/>
            <consortium name="The Broad Institute Genome Sequencing Center for Infectious Disease"/>
            <person name="Wu L."/>
            <person name="Ma J."/>
        </authorList>
    </citation>
    <scope>NUCLEOTIDE SEQUENCE [LARGE SCALE GENOMIC DNA]</scope>
    <source>
        <strain evidence="4">CCUG 56098</strain>
    </source>
</reference>
<proteinExistence type="predicted"/>
<evidence type="ECO:0000259" key="2">
    <source>
        <dbReference type="Pfam" id="PF01619"/>
    </source>
</evidence>
<dbReference type="PANTHER" id="PTHR13914:SF0">
    <property type="entry name" value="PROLINE DEHYDROGENASE 1, MITOCHONDRIAL"/>
    <property type="match status" value="1"/>
</dbReference>
<organism evidence="3 4">
    <name type="scientific">Winogradskyella rapida</name>
    <dbReference type="NCBI Taxonomy" id="549701"/>
    <lineage>
        <taxon>Bacteria</taxon>
        <taxon>Pseudomonadati</taxon>
        <taxon>Bacteroidota</taxon>
        <taxon>Flavobacteriia</taxon>
        <taxon>Flavobacteriales</taxon>
        <taxon>Flavobacteriaceae</taxon>
        <taxon>Winogradskyella</taxon>
    </lineage>
</organism>
<keyword evidence="1" id="KW-0560">Oxidoreductase</keyword>